<dbReference type="SUPFAM" id="SSF50715">
    <property type="entry name" value="Ribosomal protein L25-like"/>
    <property type="match status" value="1"/>
</dbReference>
<evidence type="ECO:0000256" key="4">
    <source>
        <dbReference type="ARBA" id="ARBA00022490"/>
    </source>
</evidence>
<dbReference type="RefSeq" id="WP_128996875.1">
    <property type="nucleotide sequence ID" value="NZ_PDKN01000008.1"/>
</dbReference>
<dbReference type="Proteomes" id="UP000290657">
    <property type="component" value="Unassembled WGS sequence"/>
</dbReference>
<dbReference type="Pfam" id="PF00749">
    <property type="entry name" value="tRNA-synt_1c"/>
    <property type="match status" value="1"/>
</dbReference>
<dbReference type="InterPro" id="IPR023168">
    <property type="entry name" value="GatB_Yqey_C_2"/>
</dbReference>
<dbReference type="GO" id="GO:0006425">
    <property type="term" value="P:glutaminyl-tRNA aminoacylation"/>
    <property type="evidence" value="ECO:0007669"/>
    <property type="project" value="UniProtKB-UniRule"/>
</dbReference>
<dbReference type="PRINTS" id="PR00987">
    <property type="entry name" value="TRNASYNTHGLU"/>
</dbReference>
<evidence type="ECO:0000256" key="2">
    <source>
        <dbReference type="ARBA" id="ARBA00005594"/>
    </source>
</evidence>
<dbReference type="EC" id="6.1.1.18" evidence="14"/>
<organism evidence="17 18">
    <name type="scientific">Candidatus Marinarcus aquaticus</name>
    <dbReference type="NCBI Taxonomy" id="2044504"/>
    <lineage>
        <taxon>Bacteria</taxon>
        <taxon>Pseudomonadati</taxon>
        <taxon>Campylobacterota</taxon>
        <taxon>Epsilonproteobacteria</taxon>
        <taxon>Campylobacterales</taxon>
        <taxon>Arcobacteraceae</taxon>
        <taxon>Candidatus Marinarcus</taxon>
    </lineage>
</organism>
<dbReference type="SUPFAM" id="SSF89095">
    <property type="entry name" value="GatB/YqeY motif"/>
    <property type="match status" value="1"/>
</dbReference>
<dbReference type="FunFam" id="1.10.1160.10:FF:000001">
    <property type="entry name" value="Glutamine--tRNA ligase"/>
    <property type="match status" value="1"/>
</dbReference>
<dbReference type="GO" id="GO:0050567">
    <property type="term" value="F:glutaminyl-tRNA synthase (glutamine-hydrolyzing) activity"/>
    <property type="evidence" value="ECO:0007669"/>
    <property type="project" value="RHEA"/>
</dbReference>
<dbReference type="PROSITE" id="PS00178">
    <property type="entry name" value="AA_TRNA_LIGASE_I"/>
    <property type="match status" value="1"/>
</dbReference>
<dbReference type="Pfam" id="PF20974">
    <property type="entry name" value="tRNA-synt_1c_C2"/>
    <property type="match status" value="1"/>
</dbReference>
<dbReference type="PANTHER" id="PTHR43097:SF5">
    <property type="entry name" value="GLUTAMATE--TRNA LIGASE"/>
    <property type="match status" value="1"/>
</dbReference>
<comment type="subunit">
    <text evidence="3">Heterotrimer of A, B and C subunits.</text>
</comment>
<feature type="domain" description="Asn/Gln amidotransferase" evidence="16">
    <location>
        <begin position="620"/>
        <end position="766"/>
    </location>
</feature>
<dbReference type="FunFam" id="3.40.50.620:FF:000037">
    <property type="entry name" value="Glutamine--tRNA ligase cytoplasmic"/>
    <property type="match status" value="1"/>
</dbReference>
<dbReference type="InterPro" id="IPR050132">
    <property type="entry name" value="Gln/Glu-tRNA_Ligase"/>
</dbReference>
<accession>A0A4Q0XN50</accession>
<dbReference type="InterPro" id="IPR018027">
    <property type="entry name" value="Asn/Gln_amidotransferase"/>
</dbReference>
<dbReference type="NCBIfam" id="NF011291">
    <property type="entry name" value="PRK14703.1"/>
    <property type="match status" value="1"/>
</dbReference>
<evidence type="ECO:0000256" key="1">
    <source>
        <dbReference type="ARBA" id="ARBA00005306"/>
    </source>
</evidence>
<keyword evidence="9 15" id="KW-0030">Aminoacyl-tRNA synthetase</keyword>
<evidence type="ECO:0000313" key="17">
    <source>
        <dbReference type="EMBL" id="RXJ55329.1"/>
    </source>
</evidence>
<comment type="catalytic activity">
    <reaction evidence="13">
        <text>tRNA(Gln) + L-glutamine + ATP = L-glutaminyl-tRNA(Gln) + AMP + diphosphate</text>
        <dbReference type="Rhea" id="RHEA:20121"/>
        <dbReference type="Rhea" id="RHEA-COMP:9662"/>
        <dbReference type="Rhea" id="RHEA-COMP:9681"/>
        <dbReference type="ChEBI" id="CHEBI:30616"/>
        <dbReference type="ChEBI" id="CHEBI:33019"/>
        <dbReference type="ChEBI" id="CHEBI:58359"/>
        <dbReference type="ChEBI" id="CHEBI:78442"/>
        <dbReference type="ChEBI" id="CHEBI:78521"/>
        <dbReference type="ChEBI" id="CHEBI:456215"/>
        <dbReference type="EC" id="6.1.1.18"/>
    </reaction>
</comment>
<evidence type="ECO:0000256" key="15">
    <source>
        <dbReference type="RuleBase" id="RU363037"/>
    </source>
</evidence>
<keyword evidence="4" id="KW-0963">Cytoplasm</keyword>
<dbReference type="InterPro" id="IPR020058">
    <property type="entry name" value="Glu/Gln-tRNA-synth_Ib_cat-dom"/>
</dbReference>
<evidence type="ECO:0000256" key="11">
    <source>
        <dbReference type="ARBA" id="ARBA00047380"/>
    </source>
</evidence>
<sequence>MSEHKDFLRLKVEEDLKQGKYKEVVTRFPPEPNGFPHIGHAKSICINFGIAKDYLGHCNLRMDDTNPTTEDTRYVEALKDAVKWLGFDWGEQVYFTSDYFPKIYEYAVQLVKMGKAYVDSLDEEQIREYRGTVTQPGRRSEYANRSVEENLNLLERMRQGEFKEGEHVLRAKIDMSAANMKMRDPLLYRIRHAHHFRTENEWCIYPMYDFAHCLSDYIEGVSHSICTLEFENNRDIYDWVLDTLKLEPPRPYQHEFARLGINYTVMSKRKLLELVNGGYVSGWDDPRMPTIAGYKRRGYTPESILNFCDQIGIAKANSMVDVSQLEFCIRDDLNQKVPRVMCVLDPIKVTIENYEGSEEIDASYYPHDVPKEGSRKVPFSKELYIEREDFMENPVKGYNRLTPDQPVRLRHAYIITCKEVIKDANGEVLEIKATYHPNSKSGQDKSGIKVKSAIQWVDAKTARKIEVRLYDRLYKNEAPESVEDLNPHSLHIIKNALIEPAVITDKVDERFQFERQGYFYKDPVDYKDEAPVFNKIVGLKDSWAKKTKVDESAAKPTPKPEVKKEVIHGEAQAMNESQQAFFDKYTNELKLNDEVANILARDEKLSSFYNETLDYLSRLHFLNQLSFNLENCNILAANIVANEVAKELKEKSVEELKFTTSHIAQLVKMVEEETISSKIAKEVFEQMTQNGESPTHIVEAKGLVQISDPAVILPIIDDIIAKNPDNVKKFKAGNSKLLGFFVGQVLKTTGGKANPKVVNELVAQQLNA</sequence>
<dbReference type="OrthoDB" id="9807503at2"/>
<evidence type="ECO:0000256" key="6">
    <source>
        <dbReference type="ARBA" id="ARBA00022741"/>
    </source>
</evidence>
<comment type="catalytic activity">
    <reaction evidence="11">
        <text>L-aspartyl-tRNA(Asn) + L-glutamine + ATP + H2O = L-asparaginyl-tRNA(Asn) + L-glutamate + ADP + phosphate + 2 H(+)</text>
        <dbReference type="Rhea" id="RHEA:14513"/>
        <dbReference type="Rhea" id="RHEA-COMP:9674"/>
        <dbReference type="Rhea" id="RHEA-COMP:9677"/>
        <dbReference type="ChEBI" id="CHEBI:15377"/>
        <dbReference type="ChEBI" id="CHEBI:15378"/>
        <dbReference type="ChEBI" id="CHEBI:29985"/>
        <dbReference type="ChEBI" id="CHEBI:30616"/>
        <dbReference type="ChEBI" id="CHEBI:43474"/>
        <dbReference type="ChEBI" id="CHEBI:58359"/>
        <dbReference type="ChEBI" id="CHEBI:78515"/>
        <dbReference type="ChEBI" id="CHEBI:78516"/>
        <dbReference type="ChEBI" id="CHEBI:456216"/>
    </reaction>
</comment>
<evidence type="ECO:0000256" key="12">
    <source>
        <dbReference type="ARBA" id="ARBA00047913"/>
    </source>
</evidence>
<dbReference type="SUPFAM" id="SSF52374">
    <property type="entry name" value="Nucleotidylyl transferase"/>
    <property type="match status" value="1"/>
</dbReference>
<dbReference type="InterPro" id="IPR003789">
    <property type="entry name" value="Asn/Gln_tRNA_amidoTrase-B-like"/>
</dbReference>
<dbReference type="FunFam" id="3.90.800.10:FF:000001">
    <property type="entry name" value="Glutamine--tRNA ligase"/>
    <property type="match status" value="1"/>
</dbReference>
<dbReference type="PANTHER" id="PTHR43097">
    <property type="entry name" value="GLUTAMINE-TRNA LIGASE"/>
    <property type="match status" value="1"/>
</dbReference>
<dbReference type="InterPro" id="IPR049437">
    <property type="entry name" value="tRNA-synt_1c_C2"/>
</dbReference>
<dbReference type="InterPro" id="IPR000924">
    <property type="entry name" value="Glu/Gln-tRNA-synth"/>
</dbReference>
<evidence type="ECO:0000256" key="10">
    <source>
        <dbReference type="ARBA" id="ARBA00024799"/>
    </source>
</evidence>
<dbReference type="SMART" id="SM00845">
    <property type="entry name" value="GatB_Yqey"/>
    <property type="match status" value="1"/>
</dbReference>
<comment type="function">
    <text evidence="10">Allows the formation of correctly charged Asn-tRNA(Asn) or Gln-tRNA(Gln) through the transamidation of misacylated Asp-tRNA(Asn) or Glu-tRNA(Gln) in organisms which lack either or both of asparaginyl-tRNA or glutaminyl-tRNA synthetases. The reaction takes place in the presence of glutamine and ATP through an activated phospho-Asp-tRNA(Asn) or phospho-Glu-tRNA(Gln).</text>
</comment>
<comment type="similarity">
    <text evidence="1">Belongs to the GatB/GatE family. GatB subfamily.</text>
</comment>
<evidence type="ECO:0000256" key="14">
    <source>
        <dbReference type="NCBIfam" id="TIGR00440"/>
    </source>
</evidence>
<keyword evidence="18" id="KW-1185">Reference proteome</keyword>
<dbReference type="GO" id="GO:0005829">
    <property type="term" value="C:cytosol"/>
    <property type="evidence" value="ECO:0007669"/>
    <property type="project" value="TreeGrafter"/>
</dbReference>
<dbReference type="InterPro" id="IPR004514">
    <property type="entry name" value="Gln-tRNA-synth"/>
</dbReference>
<name>A0A4Q0XN50_9BACT</name>
<dbReference type="EMBL" id="PDKN01000008">
    <property type="protein sequence ID" value="RXJ55329.1"/>
    <property type="molecule type" value="Genomic_DNA"/>
</dbReference>
<dbReference type="AlphaFoldDB" id="A0A4Q0XN50"/>
<protein>
    <recommendedName>
        <fullName evidence="14">Glutamine--tRNA ligase</fullName>
        <ecNumber evidence="14">6.1.1.18</ecNumber>
    </recommendedName>
</protein>
<evidence type="ECO:0000256" key="8">
    <source>
        <dbReference type="ARBA" id="ARBA00022917"/>
    </source>
</evidence>
<evidence type="ECO:0000256" key="3">
    <source>
        <dbReference type="ARBA" id="ARBA00011123"/>
    </source>
</evidence>
<evidence type="ECO:0000256" key="9">
    <source>
        <dbReference type="ARBA" id="ARBA00023146"/>
    </source>
</evidence>
<evidence type="ECO:0000256" key="13">
    <source>
        <dbReference type="ARBA" id="ARBA00048270"/>
    </source>
</evidence>
<dbReference type="GO" id="GO:0050566">
    <property type="term" value="F:asparaginyl-tRNA synthase (glutamine-hydrolyzing) activity"/>
    <property type="evidence" value="ECO:0007669"/>
    <property type="project" value="RHEA"/>
</dbReference>
<dbReference type="Gene3D" id="1.10.10.410">
    <property type="match status" value="1"/>
</dbReference>
<keyword evidence="7 15" id="KW-0067">ATP-binding</keyword>
<dbReference type="Gene3D" id="3.40.50.620">
    <property type="entry name" value="HUPs"/>
    <property type="match status" value="1"/>
</dbReference>
<evidence type="ECO:0000313" key="18">
    <source>
        <dbReference type="Proteomes" id="UP000290657"/>
    </source>
</evidence>
<gene>
    <name evidence="17" type="ORF">CRV04_10870</name>
</gene>
<dbReference type="InterPro" id="IPR020056">
    <property type="entry name" value="Rbsml_bL25/Gln-tRNA_synth_N"/>
</dbReference>
<keyword evidence="8 15" id="KW-0648">Protein biosynthesis</keyword>
<evidence type="ECO:0000259" key="16">
    <source>
        <dbReference type="SMART" id="SM00845"/>
    </source>
</evidence>
<dbReference type="InterPro" id="IPR011035">
    <property type="entry name" value="Ribosomal_bL25/Gln-tRNA_synth"/>
</dbReference>
<dbReference type="Gene3D" id="2.40.240.10">
    <property type="entry name" value="Ribosomal Protein L25, Chain P"/>
    <property type="match status" value="2"/>
</dbReference>
<dbReference type="Pfam" id="PF02637">
    <property type="entry name" value="GatB_Yqey"/>
    <property type="match status" value="1"/>
</dbReference>
<dbReference type="FunFam" id="1.10.10.410:FF:000001">
    <property type="entry name" value="Aspartyl/glutamyl-tRNA(Asn/Gln) amidotransferase subunit B"/>
    <property type="match status" value="1"/>
</dbReference>
<keyword evidence="6 15" id="KW-0547">Nucleotide-binding</keyword>
<keyword evidence="5 15" id="KW-0436">Ligase</keyword>
<evidence type="ECO:0000256" key="5">
    <source>
        <dbReference type="ARBA" id="ARBA00022598"/>
    </source>
</evidence>
<dbReference type="GO" id="GO:0005524">
    <property type="term" value="F:ATP binding"/>
    <property type="evidence" value="ECO:0007669"/>
    <property type="project" value="UniProtKB-KW"/>
</dbReference>
<comment type="catalytic activity">
    <reaction evidence="12">
        <text>L-glutamyl-tRNA(Gln) + L-glutamine + ATP + H2O = L-glutaminyl-tRNA(Gln) + L-glutamate + ADP + phosphate + H(+)</text>
        <dbReference type="Rhea" id="RHEA:17521"/>
        <dbReference type="Rhea" id="RHEA-COMP:9681"/>
        <dbReference type="Rhea" id="RHEA-COMP:9684"/>
        <dbReference type="ChEBI" id="CHEBI:15377"/>
        <dbReference type="ChEBI" id="CHEBI:15378"/>
        <dbReference type="ChEBI" id="CHEBI:29985"/>
        <dbReference type="ChEBI" id="CHEBI:30616"/>
        <dbReference type="ChEBI" id="CHEBI:43474"/>
        <dbReference type="ChEBI" id="CHEBI:58359"/>
        <dbReference type="ChEBI" id="CHEBI:78520"/>
        <dbReference type="ChEBI" id="CHEBI:78521"/>
        <dbReference type="ChEBI" id="CHEBI:456216"/>
    </reaction>
</comment>
<dbReference type="InterPro" id="IPR020059">
    <property type="entry name" value="Glu/Gln-tRNA-synth_Ib_codon-bd"/>
</dbReference>
<comment type="similarity">
    <text evidence="2 15">Belongs to the class-I aminoacyl-tRNA synthetase family.</text>
</comment>
<proteinExistence type="inferred from homology"/>
<comment type="caution">
    <text evidence="17">The sequence shown here is derived from an EMBL/GenBank/DDBJ whole genome shotgun (WGS) entry which is preliminary data.</text>
</comment>
<dbReference type="InterPro" id="IPR001412">
    <property type="entry name" value="aa-tRNA-synth_I_CS"/>
</dbReference>
<dbReference type="GO" id="GO:0004819">
    <property type="term" value="F:glutamine-tRNA ligase activity"/>
    <property type="evidence" value="ECO:0007669"/>
    <property type="project" value="UniProtKB-UniRule"/>
</dbReference>
<reference evidence="17 18" key="1">
    <citation type="submission" date="2017-10" db="EMBL/GenBank/DDBJ databases">
        <title>Genomics of the genus Arcobacter.</title>
        <authorList>
            <person name="Perez-Cataluna A."/>
            <person name="Figueras M.J."/>
        </authorList>
    </citation>
    <scope>NUCLEOTIDE SEQUENCE [LARGE SCALE GENOMIC DNA]</scope>
    <source>
        <strain evidence="17 18">CECT 8987</strain>
    </source>
</reference>
<evidence type="ECO:0000256" key="7">
    <source>
        <dbReference type="ARBA" id="ARBA00022840"/>
    </source>
</evidence>
<dbReference type="NCBIfam" id="TIGR00440">
    <property type="entry name" value="glnS"/>
    <property type="match status" value="1"/>
</dbReference>
<dbReference type="Pfam" id="PF03950">
    <property type="entry name" value="tRNA-synt_1c_C"/>
    <property type="match status" value="1"/>
</dbReference>
<dbReference type="InterPro" id="IPR014729">
    <property type="entry name" value="Rossmann-like_a/b/a_fold"/>
</dbReference>